<gene>
    <name evidence="1" type="ORF">Patl1_09426</name>
</gene>
<sequence>MVAWASLGFGSPHEGLVAAEFWPKLRRPDLDLVARKETVDWIVKEITNKVGLLLMFWLLARGGTKLFFFYA</sequence>
<accession>A0ACC1ADP5</accession>
<proteinExistence type="predicted"/>
<name>A0ACC1ADP5_9ROSI</name>
<reference evidence="2" key="1">
    <citation type="journal article" date="2023" name="G3 (Bethesda)">
        <title>Genome assembly and association tests identify interacting loci associated with vigor, precocity, and sex in interspecific pistachio rootstocks.</title>
        <authorList>
            <person name="Palmer W."/>
            <person name="Jacygrad E."/>
            <person name="Sagayaradj S."/>
            <person name="Cavanaugh K."/>
            <person name="Han R."/>
            <person name="Bertier L."/>
            <person name="Beede B."/>
            <person name="Kafkas S."/>
            <person name="Golino D."/>
            <person name="Preece J."/>
            <person name="Michelmore R."/>
        </authorList>
    </citation>
    <scope>NUCLEOTIDE SEQUENCE [LARGE SCALE GENOMIC DNA]</scope>
</reference>
<dbReference type="Proteomes" id="UP001164250">
    <property type="component" value="Chromosome 10"/>
</dbReference>
<dbReference type="EMBL" id="CM047906">
    <property type="protein sequence ID" value="KAJ0085090.1"/>
    <property type="molecule type" value="Genomic_DNA"/>
</dbReference>
<protein>
    <submittedName>
        <fullName evidence="1">Uncharacterized protein</fullName>
    </submittedName>
</protein>
<keyword evidence="2" id="KW-1185">Reference proteome</keyword>
<comment type="caution">
    <text evidence="1">The sequence shown here is derived from an EMBL/GenBank/DDBJ whole genome shotgun (WGS) entry which is preliminary data.</text>
</comment>
<evidence type="ECO:0000313" key="2">
    <source>
        <dbReference type="Proteomes" id="UP001164250"/>
    </source>
</evidence>
<organism evidence="1 2">
    <name type="scientific">Pistacia atlantica</name>
    <dbReference type="NCBI Taxonomy" id="434234"/>
    <lineage>
        <taxon>Eukaryota</taxon>
        <taxon>Viridiplantae</taxon>
        <taxon>Streptophyta</taxon>
        <taxon>Embryophyta</taxon>
        <taxon>Tracheophyta</taxon>
        <taxon>Spermatophyta</taxon>
        <taxon>Magnoliopsida</taxon>
        <taxon>eudicotyledons</taxon>
        <taxon>Gunneridae</taxon>
        <taxon>Pentapetalae</taxon>
        <taxon>rosids</taxon>
        <taxon>malvids</taxon>
        <taxon>Sapindales</taxon>
        <taxon>Anacardiaceae</taxon>
        <taxon>Pistacia</taxon>
    </lineage>
</organism>
<evidence type="ECO:0000313" key="1">
    <source>
        <dbReference type="EMBL" id="KAJ0085090.1"/>
    </source>
</evidence>